<dbReference type="OrthoDB" id="9808644at2759"/>
<evidence type="ECO:0000256" key="2">
    <source>
        <dbReference type="ARBA" id="ARBA00023157"/>
    </source>
</evidence>
<accession>A0A7E6CPA7</accession>
<dbReference type="Gene3D" id="2.60.40.10">
    <property type="entry name" value="Immunoglobulins"/>
    <property type="match status" value="2"/>
</dbReference>
<dbReference type="InterPro" id="IPR013783">
    <property type="entry name" value="Ig-like_fold"/>
</dbReference>
<dbReference type="PANTHER" id="PTHR11738">
    <property type="entry name" value="MHC CLASS I NK CELL RECEPTOR"/>
    <property type="match status" value="1"/>
</dbReference>
<keyword evidence="3" id="KW-0393">Immunoglobulin domain</keyword>
<dbReference type="GO" id="GO:0005886">
    <property type="term" value="C:plasma membrane"/>
    <property type="evidence" value="ECO:0007669"/>
    <property type="project" value="UniProtKB-SubCell"/>
</dbReference>
<dbReference type="InterPro" id="IPR036179">
    <property type="entry name" value="Ig-like_dom_sf"/>
</dbReference>
<keyword evidence="1" id="KW-0732">Signal</keyword>
<feature type="domain" description="Immunoglobulin-like beta-sandwich" evidence="5">
    <location>
        <begin position="44"/>
        <end position="122"/>
    </location>
</feature>
<dbReference type="InParanoid" id="A0A7E6CPA7"/>
<evidence type="ECO:0000313" key="7">
    <source>
        <dbReference type="RefSeq" id="XP_035868790.1"/>
    </source>
</evidence>
<dbReference type="Pfam" id="PF00047">
    <property type="entry name" value="ig"/>
    <property type="match status" value="1"/>
</dbReference>
<gene>
    <name evidence="7" type="primary">LOC114510667</name>
</gene>
<proteinExistence type="predicted"/>
<organism evidence="6 7">
    <name type="scientific">Phyllostomus discolor</name>
    <name type="common">pale spear-nosed bat</name>
    <dbReference type="NCBI Taxonomy" id="89673"/>
    <lineage>
        <taxon>Eukaryota</taxon>
        <taxon>Metazoa</taxon>
        <taxon>Chordata</taxon>
        <taxon>Craniata</taxon>
        <taxon>Vertebrata</taxon>
        <taxon>Euteleostomi</taxon>
        <taxon>Mammalia</taxon>
        <taxon>Eutheria</taxon>
        <taxon>Laurasiatheria</taxon>
        <taxon>Chiroptera</taxon>
        <taxon>Yangochiroptera</taxon>
        <taxon>Phyllostomidae</taxon>
        <taxon>Phyllostominae</taxon>
        <taxon>Phyllostomus</taxon>
    </lineage>
</organism>
<evidence type="ECO:0000259" key="5">
    <source>
        <dbReference type="Pfam" id="PF00047"/>
    </source>
</evidence>
<keyword evidence="2" id="KW-1015">Disulfide bond</keyword>
<dbReference type="Proteomes" id="UP000504628">
    <property type="component" value="Chromosome 12"/>
</dbReference>
<dbReference type="FunFam" id="2.60.40.10:FF:000049">
    <property type="entry name" value="Leukocyte immunoglobulin-like receptor subfamily B member 1"/>
    <property type="match status" value="1"/>
</dbReference>
<reference evidence="7" key="1">
    <citation type="submission" date="2025-08" db="UniProtKB">
        <authorList>
            <consortium name="RefSeq"/>
        </authorList>
    </citation>
    <scope>IDENTIFICATION</scope>
    <source>
        <tissue evidence="7">Muscle</tissue>
    </source>
</reference>
<dbReference type="PANTHER" id="PTHR11738:SF88">
    <property type="entry name" value="IG-LIKE DOMAIN-CONTAINING PROTEIN"/>
    <property type="match status" value="1"/>
</dbReference>
<dbReference type="RefSeq" id="XP_035868790.1">
    <property type="nucleotide sequence ID" value="XM_036012897.1"/>
</dbReference>
<feature type="compositionally biased region" description="Polar residues" evidence="4">
    <location>
        <begin position="180"/>
        <end position="196"/>
    </location>
</feature>
<keyword evidence="6" id="KW-1185">Reference proteome</keyword>
<dbReference type="AlphaFoldDB" id="A0A7E6CPA7"/>
<evidence type="ECO:0000256" key="4">
    <source>
        <dbReference type="SAM" id="MobiDB-lite"/>
    </source>
</evidence>
<name>A0A7E6CPA7_9CHIR</name>
<dbReference type="SUPFAM" id="SSF48726">
    <property type="entry name" value="Immunoglobulin"/>
    <property type="match status" value="2"/>
</dbReference>
<dbReference type="GeneID" id="114510667"/>
<feature type="region of interest" description="Disordered" evidence="4">
    <location>
        <begin position="172"/>
        <end position="202"/>
    </location>
</feature>
<dbReference type="GO" id="GO:0002764">
    <property type="term" value="P:immune response-regulating signaling pathway"/>
    <property type="evidence" value="ECO:0007669"/>
    <property type="project" value="TreeGrafter"/>
</dbReference>
<dbReference type="InterPro" id="IPR050412">
    <property type="entry name" value="Ig-like_Receptors_ImmuneReg"/>
</dbReference>
<dbReference type="InterPro" id="IPR013151">
    <property type="entry name" value="Immunoglobulin_dom"/>
</dbReference>
<protein>
    <submittedName>
        <fullName evidence="7">Leukocyte immunoglobulin-like receptor subfamily A member 6</fullName>
    </submittedName>
</protein>
<evidence type="ECO:0000256" key="3">
    <source>
        <dbReference type="ARBA" id="ARBA00023319"/>
    </source>
</evidence>
<evidence type="ECO:0000256" key="1">
    <source>
        <dbReference type="ARBA" id="ARBA00022729"/>
    </source>
</evidence>
<dbReference type="KEGG" id="pdic:114510667"/>
<sequence>MSSQYAELYQCAYSTEGMLSERSESLLLVVTGMFSAPFLSAYPGPVVNSGGNVSLLCSSQFTSGPFYLLKKGGAELPQHRKSEWRSYHSRSQTVFPVGPVSSSHGGTYRCYGSSIYNPNVWSQPSDPLHIEVTGVYREPSLLAQQGPLLLPGDNLTLQCHMDPHFDRFTLTKDEGPTPPSTSLGSTALTSPWSCESRSWEPL</sequence>
<evidence type="ECO:0000313" key="6">
    <source>
        <dbReference type="Proteomes" id="UP000504628"/>
    </source>
</evidence>